<evidence type="ECO:0000313" key="2">
    <source>
        <dbReference type="EMBL" id="GFY35013.1"/>
    </source>
</evidence>
<organism evidence="2 3">
    <name type="scientific">Trichonephila clavipes</name>
    <name type="common">Golden silk orbweaver</name>
    <name type="synonym">Nephila clavipes</name>
    <dbReference type="NCBI Taxonomy" id="2585209"/>
    <lineage>
        <taxon>Eukaryota</taxon>
        <taxon>Metazoa</taxon>
        <taxon>Ecdysozoa</taxon>
        <taxon>Arthropoda</taxon>
        <taxon>Chelicerata</taxon>
        <taxon>Arachnida</taxon>
        <taxon>Araneae</taxon>
        <taxon>Araneomorphae</taxon>
        <taxon>Entelegynae</taxon>
        <taxon>Araneoidea</taxon>
        <taxon>Nephilidae</taxon>
        <taxon>Trichonephila</taxon>
    </lineage>
</organism>
<dbReference type="PANTHER" id="PTHR46060:SF1">
    <property type="entry name" value="MARINER MOS1 TRANSPOSASE-LIKE PROTEIN"/>
    <property type="match status" value="1"/>
</dbReference>
<keyword evidence="3" id="KW-1185">Reference proteome</keyword>
<sequence length="271" mass="32044">MFDNRKVKLIEIAEILKISKERVGHIVNEYLDMRKLCTKWVPHELAIDQKQQRIDDSKQCLQLFNLNKSEFLRRYVTMDETWLHHFSPESNRQSAEWTARDEPTPKRGKTQKSAGKVMASLFWDIHGIIFIDYLKKGKPTNSDYYVALLERLKDEIAEKRPHLKKKKVLFHQDNTPCHKSMKSMAKLHELGFELLPDPSYSPDQAFSSFFLFSDLKRMLAGQKFRAEEEVIAETEAYFEAKDKSCYKNDIEKLYGRYNRCITLEGNYIYIE</sequence>
<dbReference type="Proteomes" id="UP000887159">
    <property type="component" value="Unassembled WGS sequence"/>
</dbReference>
<dbReference type="InterPro" id="IPR036397">
    <property type="entry name" value="RNaseH_sf"/>
</dbReference>
<dbReference type="InterPro" id="IPR052709">
    <property type="entry name" value="Transposase-MT_Hybrid"/>
</dbReference>
<evidence type="ECO:0000256" key="1">
    <source>
        <dbReference type="SAM" id="MobiDB-lite"/>
    </source>
</evidence>
<dbReference type="InterPro" id="IPR001888">
    <property type="entry name" value="Transposase_1"/>
</dbReference>
<name>A0A8X7BKZ2_TRICX</name>
<dbReference type="Pfam" id="PF01359">
    <property type="entry name" value="Transposase_1"/>
    <property type="match status" value="1"/>
</dbReference>
<accession>A0A8X7BKZ2</accession>
<comment type="caution">
    <text evidence="2">The sequence shown here is derived from an EMBL/GenBank/DDBJ whole genome shotgun (WGS) entry which is preliminary data.</text>
</comment>
<dbReference type="AlphaFoldDB" id="A0A8X7BKZ2"/>
<protein>
    <submittedName>
        <fullName evidence="2">Mariner Mos1 transposase</fullName>
    </submittedName>
</protein>
<feature type="region of interest" description="Disordered" evidence="1">
    <location>
        <begin position="93"/>
        <end position="112"/>
    </location>
</feature>
<reference evidence="2" key="1">
    <citation type="submission" date="2020-08" db="EMBL/GenBank/DDBJ databases">
        <title>Multicomponent nature underlies the extraordinary mechanical properties of spider dragline silk.</title>
        <authorList>
            <person name="Kono N."/>
            <person name="Nakamura H."/>
            <person name="Mori M."/>
            <person name="Yoshida Y."/>
            <person name="Ohtoshi R."/>
            <person name="Malay A.D."/>
            <person name="Moran D.A.P."/>
            <person name="Tomita M."/>
            <person name="Numata K."/>
            <person name="Arakawa K."/>
        </authorList>
    </citation>
    <scope>NUCLEOTIDE SEQUENCE</scope>
</reference>
<proteinExistence type="predicted"/>
<dbReference type="PANTHER" id="PTHR46060">
    <property type="entry name" value="MARINER MOS1 TRANSPOSASE-LIKE PROTEIN"/>
    <property type="match status" value="1"/>
</dbReference>
<dbReference type="Gene3D" id="3.30.420.10">
    <property type="entry name" value="Ribonuclease H-like superfamily/Ribonuclease H"/>
    <property type="match status" value="1"/>
</dbReference>
<dbReference type="GO" id="GO:0003676">
    <property type="term" value="F:nucleic acid binding"/>
    <property type="evidence" value="ECO:0007669"/>
    <property type="project" value="InterPro"/>
</dbReference>
<dbReference type="EMBL" id="BMAU01021430">
    <property type="protein sequence ID" value="GFY35013.1"/>
    <property type="molecule type" value="Genomic_DNA"/>
</dbReference>
<evidence type="ECO:0000313" key="3">
    <source>
        <dbReference type="Proteomes" id="UP000887159"/>
    </source>
</evidence>
<gene>
    <name evidence="2" type="primary">mariner T</name>
    <name evidence="2" type="ORF">TNCV_5043891</name>
</gene>